<dbReference type="SUPFAM" id="SSF54909">
    <property type="entry name" value="Dimeric alpha+beta barrel"/>
    <property type="match status" value="1"/>
</dbReference>
<dbReference type="PANTHER" id="PTHR40257:SF1">
    <property type="entry name" value="DUF1330 DOMAIN-CONTAINING PROTEIN"/>
    <property type="match status" value="1"/>
</dbReference>
<name>A0ABM7XF37_9BACT</name>
<accession>A0ABM7XF37</accession>
<evidence type="ECO:0000313" key="2">
    <source>
        <dbReference type="Proteomes" id="UP001162734"/>
    </source>
</evidence>
<evidence type="ECO:0000313" key="1">
    <source>
        <dbReference type="EMBL" id="BDG10509.1"/>
    </source>
</evidence>
<dbReference type="Gene3D" id="3.30.70.100">
    <property type="match status" value="1"/>
</dbReference>
<gene>
    <name evidence="1" type="ORF">AMPC_36220</name>
</gene>
<dbReference type="PANTHER" id="PTHR40257">
    <property type="match status" value="1"/>
</dbReference>
<evidence type="ECO:0008006" key="3">
    <source>
        <dbReference type="Google" id="ProtNLM"/>
    </source>
</evidence>
<reference evidence="2" key="1">
    <citation type="journal article" date="2022" name="Int. J. Syst. Evol. Microbiol.">
        <title>Anaeromyxobacter oryzae sp. nov., Anaeromyxobacter diazotrophicus sp. nov. and Anaeromyxobacter paludicola sp. nov., isolated from paddy soils.</title>
        <authorList>
            <person name="Itoh H."/>
            <person name="Xu Z."/>
            <person name="Mise K."/>
            <person name="Masuda Y."/>
            <person name="Ushijima N."/>
            <person name="Hayakawa C."/>
            <person name="Shiratori Y."/>
            <person name="Senoo K."/>
        </authorList>
    </citation>
    <scope>NUCLEOTIDE SEQUENCE [LARGE SCALE GENOMIC DNA]</scope>
    <source>
        <strain evidence="2">Red630</strain>
    </source>
</reference>
<sequence>MEYFTQTELIDPFYPDIKTAMNRPTSERVDQGYLEVTQEAGIALMKRAISGPVVMLNLLRFRAVADYSATPGLAPAHPISGAAAYRRYMELTLPHLRASGGEVMFLGAGGPFLIGPADARWDAAMLVRQRSVADFVAFASNEEYGTGLGHRLAALEDSRLLPLVEAKEACVIPGAGAWPGAGPWPIPASDR</sequence>
<dbReference type="EMBL" id="AP025592">
    <property type="protein sequence ID" value="BDG10509.1"/>
    <property type="molecule type" value="Genomic_DNA"/>
</dbReference>
<keyword evidence="2" id="KW-1185">Reference proteome</keyword>
<dbReference type="Proteomes" id="UP001162734">
    <property type="component" value="Chromosome"/>
</dbReference>
<organism evidence="1 2">
    <name type="scientific">Anaeromyxobacter paludicola</name>
    <dbReference type="NCBI Taxonomy" id="2918171"/>
    <lineage>
        <taxon>Bacteria</taxon>
        <taxon>Pseudomonadati</taxon>
        <taxon>Myxococcota</taxon>
        <taxon>Myxococcia</taxon>
        <taxon>Myxococcales</taxon>
        <taxon>Cystobacterineae</taxon>
        <taxon>Anaeromyxobacteraceae</taxon>
        <taxon>Anaeromyxobacter</taxon>
    </lineage>
</organism>
<proteinExistence type="predicted"/>
<dbReference type="InterPro" id="IPR011008">
    <property type="entry name" value="Dimeric_a/b-barrel"/>
</dbReference>
<protein>
    <recommendedName>
        <fullName evidence="3">DUF1330 domain-containing protein</fullName>
    </recommendedName>
</protein>